<organism evidence="1 2">
    <name type="scientific">Sphingopyxis indica</name>
    <dbReference type="NCBI Taxonomy" id="436663"/>
    <lineage>
        <taxon>Bacteria</taxon>
        <taxon>Pseudomonadati</taxon>
        <taxon>Pseudomonadota</taxon>
        <taxon>Alphaproteobacteria</taxon>
        <taxon>Sphingomonadales</taxon>
        <taxon>Sphingomonadaceae</taxon>
        <taxon>Sphingopyxis</taxon>
    </lineage>
</organism>
<accession>A0A239I799</accession>
<reference evidence="1 2" key="1">
    <citation type="submission" date="2017-06" db="EMBL/GenBank/DDBJ databases">
        <authorList>
            <person name="Kim H.J."/>
            <person name="Triplett B.A."/>
        </authorList>
    </citation>
    <scope>NUCLEOTIDE SEQUENCE [LARGE SCALE GENOMIC DNA]</scope>
    <source>
        <strain evidence="1 2">DS15</strain>
    </source>
</reference>
<name>A0A239I799_9SPHN</name>
<gene>
    <name evidence="1" type="ORF">SAMN06295955_10755</name>
</gene>
<dbReference type="RefSeq" id="WP_245836710.1">
    <property type="nucleotide sequence ID" value="NZ_CP076394.1"/>
</dbReference>
<dbReference type="Proteomes" id="UP000198339">
    <property type="component" value="Unassembled WGS sequence"/>
</dbReference>
<evidence type="ECO:0000313" key="2">
    <source>
        <dbReference type="Proteomes" id="UP000198339"/>
    </source>
</evidence>
<evidence type="ECO:0000313" key="1">
    <source>
        <dbReference type="EMBL" id="SNS89178.1"/>
    </source>
</evidence>
<proteinExistence type="predicted"/>
<dbReference type="AlphaFoldDB" id="A0A239I799"/>
<keyword evidence="2" id="KW-1185">Reference proteome</keyword>
<evidence type="ECO:0008006" key="3">
    <source>
        <dbReference type="Google" id="ProtNLM"/>
    </source>
</evidence>
<dbReference type="InterPro" id="IPR043519">
    <property type="entry name" value="NT_sf"/>
</dbReference>
<protein>
    <recommendedName>
        <fullName evidence="3">Nucleotidyltransferase</fullName>
    </recommendedName>
</protein>
<dbReference type="EMBL" id="FZPA01000007">
    <property type="protein sequence ID" value="SNS89178.1"/>
    <property type="molecule type" value="Genomic_DNA"/>
</dbReference>
<dbReference type="Gene3D" id="3.30.460.10">
    <property type="entry name" value="Beta Polymerase, domain 2"/>
    <property type="match status" value="1"/>
</dbReference>
<sequence>MTRGPPLCELNMHTPKANDVYAREVVMARVGHLIRRKQQEVERITRILRACFDPTRVQAPQPGEIRRIVLIGPYARKTWYEDDETINFSDYEFWIVVNHPLFKEAECWTRAREVIDSELGNRCAVSLELYSKADIRVAKAERDTFILDRIEAGITLYRASRDAPLNDRERKAVRS</sequence>